<evidence type="ECO:0000256" key="3">
    <source>
        <dbReference type="ARBA" id="ARBA00023125"/>
    </source>
</evidence>
<dbReference type="PANTHER" id="PTHR47171:SF3">
    <property type="entry name" value="FARA-RELATED"/>
    <property type="match status" value="1"/>
</dbReference>
<keyword evidence="2" id="KW-0805">Transcription regulation</keyword>
<dbReference type="SMART" id="SM00066">
    <property type="entry name" value="GAL4"/>
    <property type="match status" value="1"/>
</dbReference>
<dbReference type="Gene3D" id="4.10.240.10">
    <property type="entry name" value="Zn(2)-C6 fungal-type DNA-binding domain"/>
    <property type="match status" value="1"/>
</dbReference>
<reference evidence="8" key="1">
    <citation type="submission" date="2022-09" db="EMBL/GenBank/DDBJ databases">
        <title>Fusarium specimens isolated from Avocado Roots.</title>
        <authorList>
            <person name="Stajich J."/>
            <person name="Roper C."/>
            <person name="Heimlech-Rivalta G."/>
        </authorList>
    </citation>
    <scope>NUCLEOTIDE SEQUENCE</scope>
    <source>
        <strain evidence="8">CF00136</strain>
    </source>
</reference>
<accession>A0A9W8V8N9</accession>
<keyword evidence="1" id="KW-0862">Zinc</keyword>
<dbReference type="InterPro" id="IPR036864">
    <property type="entry name" value="Zn2-C6_fun-type_DNA-bd_sf"/>
</dbReference>
<dbReference type="Proteomes" id="UP001152049">
    <property type="component" value="Unassembled WGS sequence"/>
</dbReference>
<evidence type="ECO:0000313" key="8">
    <source>
        <dbReference type="EMBL" id="KAJ4249795.1"/>
    </source>
</evidence>
<dbReference type="OrthoDB" id="4161332at2759"/>
<organism evidence="8 9">
    <name type="scientific">Fusarium torreyae</name>
    <dbReference type="NCBI Taxonomy" id="1237075"/>
    <lineage>
        <taxon>Eukaryota</taxon>
        <taxon>Fungi</taxon>
        <taxon>Dikarya</taxon>
        <taxon>Ascomycota</taxon>
        <taxon>Pezizomycotina</taxon>
        <taxon>Sordariomycetes</taxon>
        <taxon>Hypocreomycetidae</taxon>
        <taxon>Hypocreales</taxon>
        <taxon>Nectriaceae</taxon>
        <taxon>Fusarium</taxon>
    </lineage>
</organism>
<evidence type="ECO:0000256" key="1">
    <source>
        <dbReference type="ARBA" id="ARBA00022833"/>
    </source>
</evidence>
<feature type="compositionally biased region" description="Polar residues" evidence="6">
    <location>
        <begin position="120"/>
        <end position="133"/>
    </location>
</feature>
<evidence type="ECO:0000256" key="2">
    <source>
        <dbReference type="ARBA" id="ARBA00023015"/>
    </source>
</evidence>
<protein>
    <recommendedName>
        <fullName evidence="7">Zn(2)-C6 fungal-type domain-containing protein</fullName>
    </recommendedName>
</protein>
<name>A0A9W8V8N9_9HYPO</name>
<sequence>MPPSNGKTYKRAHVACKACKARKVRCTVTLSGPPCANCAVDNVPCEIQNRKRRRNMDILPATSSVATPGSPLPLEQRPSTAQSSASHSEIPGQDNVALAEDREPHQWASLSESDRYLSPGSLQPAQNPSSAAVSQETIFVGHSTGGYETAVAPDTDLDESRQTETYSTTNSSPIANATSAWAETLEERESNDNRVPFYPGAQPIYESLQLRF</sequence>
<dbReference type="GO" id="GO:0008270">
    <property type="term" value="F:zinc ion binding"/>
    <property type="evidence" value="ECO:0007669"/>
    <property type="project" value="InterPro"/>
</dbReference>
<dbReference type="PROSITE" id="PS50048">
    <property type="entry name" value="ZN2_CY6_FUNGAL_2"/>
    <property type="match status" value="1"/>
</dbReference>
<dbReference type="InterPro" id="IPR052073">
    <property type="entry name" value="Amide_Lactam_Regulators"/>
</dbReference>
<feature type="domain" description="Zn(2)-C6 fungal-type" evidence="7">
    <location>
        <begin position="15"/>
        <end position="47"/>
    </location>
</feature>
<gene>
    <name evidence="8" type="ORF">NW762_012137</name>
</gene>
<dbReference type="PANTHER" id="PTHR47171">
    <property type="entry name" value="FARA-RELATED"/>
    <property type="match status" value="1"/>
</dbReference>
<dbReference type="SUPFAM" id="SSF57701">
    <property type="entry name" value="Zn2/Cys6 DNA-binding domain"/>
    <property type="match status" value="1"/>
</dbReference>
<dbReference type="EMBL" id="JAOQAZ010000032">
    <property type="protein sequence ID" value="KAJ4249795.1"/>
    <property type="molecule type" value="Genomic_DNA"/>
</dbReference>
<feature type="region of interest" description="Disordered" evidence="6">
    <location>
        <begin position="105"/>
        <end position="133"/>
    </location>
</feature>
<keyword evidence="5" id="KW-0539">Nucleus</keyword>
<feature type="compositionally biased region" description="Polar residues" evidence="6">
    <location>
        <begin position="77"/>
        <end position="87"/>
    </location>
</feature>
<keyword evidence="4" id="KW-0804">Transcription</keyword>
<comment type="caution">
    <text evidence="8">The sequence shown here is derived from an EMBL/GenBank/DDBJ whole genome shotgun (WGS) entry which is preliminary data.</text>
</comment>
<dbReference type="CDD" id="cd00067">
    <property type="entry name" value="GAL4"/>
    <property type="match status" value="1"/>
</dbReference>
<keyword evidence="9" id="KW-1185">Reference proteome</keyword>
<dbReference type="GO" id="GO:0003677">
    <property type="term" value="F:DNA binding"/>
    <property type="evidence" value="ECO:0007669"/>
    <property type="project" value="UniProtKB-KW"/>
</dbReference>
<evidence type="ECO:0000256" key="4">
    <source>
        <dbReference type="ARBA" id="ARBA00023163"/>
    </source>
</evidence>
<proteinExistence type="predicted"/>
<evidence type="ECO:0000259" key="7">
    <source>
        <dbReference type="PROSITE" id="PS50048"/>
    </source>
</evidence>
<evidence type="ECO:0000256" key="5">
    <source>
        <dbReference type="ARBA" id="ARBA00023242"/>
    </source>
</evidence>
<dbReference type="AlphaFoldDB" id="A0A9W8V8N9"/>
<dbReference type="InterPro" id="IPR001138">
    <property type="entry name" value="Zn2Cys6_DnaBD"/>
</dbReference>
<keyword evidence="3" id="KW-0238">DNA-binding</keyword>
<dbReference type="PROSITE" id="PS00463">
    <property type="entry name" value="ZN2_CY6_FUNGAL_1"/>
    <property type="match status" value="1"/>
</dbReference>
<evidence type="ECO:0000256" key="6">
    <source>
        <dbReference type="SAM" id="MobiDB-lite"/>
    </source>
</evidence>
<dbReference type="GO" id="GO:0000981">
    <property type="term" value="F:DNA-binding transcription factor activity, RNA polymerase II-specific"/>
    <property type="evidence" value="ECO:0007669"/>
    <property type="project" value="InterPro"/>
</dbReference>
<feature type="region of interest" description="Disordered" evidence="6">
    <location>
        <begin position="56"/>
        <end position="91"/>
    </location>
</feature>
<evidence type="ECO:0000313" key="9">
    <source>
        <dbReference type="Proteomes" id="UP001152049"/>
    </source>
</evidence>
<dbReference type="Pfam" id="PF00172">
    <property type="entry name" value="Zn_clus"/>
    <property type="match status" value="1"/>
</dbReference>